<keyword evidence="2" id="KW-1185">Reference proteome</keyword>
<dbReference type="EMBL" id="MVBO01000032">
    <property type="protein sequence ID" value="OZJ04676.1"/>
    <property type="molecule type" value="Genomic_DNA"/>
</dbReference>
<sequence>MRAPGRSATSACTSPAIIQNGWMNRQLQGLEAAIKDPDPVIETNDNLRNVEDITSEEALRWLPSIINYYLNVLHPSIPLIGKSHLVNLYDSLDNALDFPFFCALGACIVAVNWWNREALSDFPNDYLYARQLSTYYFMLARSTIEDSFDTPSLYNVLTLVSMQIYCFVNLQYTKGKSYAAHARRMLQIMEPSIGTRNFPDTADMDPSVERELFTRINWLTLSMVTRYTYLLKNVQARKTRHAPLFYDMMTHLDLPKPLAFEDDVCRLTVRAYAHILRLSKMTAKWNSGWLERIRQFVANDVDESGTLRIMPIDVYTEIEESLQRFYDELDDDLNASRENSYHSAILHRPVVVEPSISSTGLYEVEPAEFQCWRLPQPCSSDVHYSRELYLRHSHYSGAQAHHNTHIHSVLLACEVHFSVAQLQDTNPTLAKQSQRHLITAINLLRNRIAELHRGNFANYTIRLWENGSHFKKWLDRAGIDISSLDWDSFMNDLIGPSSAFALATDVEGQCKQNNAVLVSWLYKPFRFPYVA</sequence>
<evidence type="ECO:0000313" key="2">
    <source>
        <dbReference type="Proteomes" id="UP000242875"/>
    </source>
</evidence>
<dbReference type="CDD" id="cd12148">
    <property type="entry name" value="fungal_TF_MHR"/>
    <property type="match status" value="1"/>
</dbReference>
<accession>A0A261Y238</accession>
<organism evidence="1 2">
    <name type="scientific">Bifiguratus adelaidae</name>
    <dbReference type="NCBI Taxonomy" id="1938954"/>
    <lineage>
        <taxon>Eukaryota</taxon>
        <taxon>Fungi</taxon>
        <taxon>Fungi incertae sedis</taxon>
        <taxon>Mucoromycota</taxon>
        <taxon>Mucoromycotina</taxon>
        <taxon>Endogonomycetes</taxon>
        <taxon>Endogonales</taxon>
        <taxon>Endogonales incertae sedis</taxon>
        <taxon>Bifiguratus</taxon>
    </lineage>
</organism>
<dbReference type="AlphaFoldDB" id="A0A261Y238"/>
<name>A0A261Y238_9FUNG</name>
<comment type="caution">
    <text evidence="1">The sequence shown here is derived from an EMBL/GenBank/DDBJ whole genome shotgun (WGS) entry which is preliminary data.</text>
</comment>
<dbReference type="Proteomes" id="UP000242875">
    <property type="component" value="Unassembled WGS sequence"/>
</dbReference>
<dbReference type="OrthoDB" id="2285422at2759"/>
<protein>
    <recommendedName>
        <fullName evidence="3">Transcription factor domain-containing protein</fullName>
    </recommendedName>
</protein>
<reference evidence="1 2" key="1">
    <citation type="journal article" date="2017" name="Mycologia">
        <title>Bifiguratus adelaidae, gen. et sp. nov., a new member of Mucoromycotina in endophytic and soil-dwelling habitats.</title>
        <authorList>
            <person name="Torres-Cruz T.J."/>
            <person name="Billingsley Tobias T.L."/>
            <person name="Almatruk M."/>
            <person name="Hesse C."/>
            <person name="Kuske C.R."/>
            <person name="Desiro A."/>
            <person name="Benucci G.M."/>
            <person name="Bonito G."/>
            <person name="Stajich J.E."/>
            <person name="Dunlap C."/>
            <person name="Arnold A.E."/>
            <person name="Porras-Alfaro A."/>
        </authorList>
    </citation>
    <scope>NUCLEOTIDE SEQUENCE [LARGE SCALE GENOMIC DNA]</scope>
    <source>
        <strain evidence="1 2">AZ0501</strain>
    </source>
</reference>
<gene>
    <name evidence="1" type="ORF">BZG36_02561</name>
</gene>
<proteinExistence type="predicted"/>
<evidence type="ECO:0008006" key="3">
    <source>
        <dbReference type="Google" id="ProtNLM"/>
    </source>
</evidence>
<evidence type="ECO:0000313" key="1">
    <source>
        <dbReference type="EMBL" id="OZJ04676.1"/>
    </source>
</evidence>